<dbReference type="Pfam" id="PF04977">
    <property type="entry name" value="DivIC"/>
    <property type="match status" value="1"/>
</dbReference>
<feature type="coiled-coil region" evidence="1">
    <location>
        <begin position="55"/>
        <end position="89"/>
    </location>
</feature>
<keyword evidence="2" id="KW-0812">Transmembrane</keyword>
<dbReference type="AlphaFoldDB" id="A0A6N7IPH2"/>
<proteinExistence type="predicted"/>
<evidence type="ECO:0000256" key="2">
    <source>
        <dbReference type="SAM" id="Phobius"/>
    </source>
</evidence>
<accession>A0A6N7IPH2</accession>
<dbReference type="InterPro" id="IPR007060">
    <property type="entry name" value="FtsL/DivIC"/>
</dbReference>
<protein>
    <submittedName>
        <fullName evidence="3">Septum formation initiator family protein</fullName>
    </submittedName>
</protein>
<keyword evidence="2" id="KW-1133">Transmembrane helix</keyword>
<gene>
    <name evidence="3" type="ORF">GFC01_04200</name>
</gene>
<keyword evidence="4" id="KW-1185">Reference proteome</keyword>
<evidence type="ECO:0000313" key="4">
    <source>
        <dbReference type="Proteomes" id="UP000441717"/>
    </source>
</evidence>
<organism evidence="3 4">
    <name type="scientific">Desulfofundulus thermobenzoicus</name>
    <dbReference type="NCBI Taxonomy" id="29376"/>
    <lineage>
        <taxon>Bacteria</taxon>
        <taxon>Bacillati</taxon>
        <taxon>Bacillota</taxon>
        <taxon>Clostridia</taxon>
        <taxon>Eubacteriales</taxon>
        <taxon>Peptococcaceae</taxon>
        <taxon>Desulfofundulus</taxon>
    </lineage>
</organism>
<keyword evidence="1" id="KW-0175">Coiled coil</keyword>
<dbReference type="OrthoDB" id="9815382at2"/>
<name>A0A6N7IPH2_9FIRM</name>
<feature type="transmembrane region" description="Helical" evidence="2">
    <location>
        <begin position="32"/>
        <end position="52"/>
    </location>
</feature>
<sequence>MISSAHQKAGVYPLPSRSAVTRRRLRFNRKRLPVLVVVLLFVYLALSFVAQYHRLEAMQRDLGQLQVQLGELQKRNTELRDQLKQVQSDSYIEQVARQRLGLVKPGESRVVPVKPQQ</sequence>
<reference evidence="3 4" key="1">
    <citation type="submission" date="2019-10" db="EMBL/GenBank/DDBJ databases">
        <title>Comparative genomics of sulfur disproportionating microorganisms.</title>
        <authorList>
            <person name="Ward L.M."/>
            <person name="Bertran E."/>
            <person name="Johnston D."/>
        </authorList>
    </citation>
    <scope>NUCLEOTIDE SEQUENCE [LARGE SCALE GENOMIC DNA]</scope>
    <source>
        <strain evidence="3 4">DSM 14055</strain>
    </source>
</reference>
<evidence type="ECO:0000256" key="1">
    <source>
        <dbReference type="SAM" id="Coils"/>
    </source>
</evidence>
<comment type="caution">
    <text evidence="3">The sequence shown here is derived from an EMBL/GenBank/DDBJ whole genome shotgun (WGS) entry which is preliminary data.</text>
</comment>
<dbReference type="Proteomes" id="UP000441717">
    <property type="component" value="Unassembled WGS sequence"/>
</dbReference>
<evidence type="ECO:0000313" key="3">
    <source>
        <dbReference type="EMBL" id="MQL51477.1"/>
    </source>
</evidence>
<keyword evidence="2" id="KW-0472">Membrane</keyword>
<dbReference type="EMBL" id="WHYR01000008">
    <property type="protein sequence ID" value="MQL51477.1"/>
    <property type="molecule type" value="Genomic_DNA"/>
</dbReference>